<protein>
    <submittedName>
        <fullName evidence="7">Peptidoglycan bridge formation glycyltransferase FemA/FemB family protein</fullName>
    </submittedName>
</protein>
<organism evidence="7 8">
    <name type="scientific">Streptomyces litchfieldiae</name>
    <dbReference type="NCBI Taxonomy" id="3075543"/>
    <lineage>
        <taxon>Bacteria</taxon>
        <taxon>Bacillati</taxon>
        <taxon>Actinomycetota</taxon>
        <taxon>Actinomycetes</taxon>
        <taxon>Kitasatosporales</taxon>
        <taxon>Streptomycetaceae</taxon>
        <taxon>Streptomyces</taxon>
    </lineage>
</organism>
<comment type="caution">
    <text evidence="7">The sequence shown here is derived from an EMBL/GenBank/DDBJ whole genome shotgun (WGS) entry which is preliminary data.</text>
</comment>
<sequence length="372" mass="41182">MAFLRGRRAWSDAGLGRVSFLQTPAWGRVKHGWAAESLGWFDESGAPVGAALVLYRMLPGLRRSFAYLPEGPVIDWSAPDLDRWLAPLLDRLRQAGAFAVRLGPPLAYRRWHAATLKAATGPGRKVGDVLPDLVEPLGAAVADRLRNAGWRRCGDDGGAAGDAQPRFVFEIPLAGRSPEALWAGLSQEWRRNVRRAARAGVATSLSGPAELPAFHALLGVTERRDGFRLGRSLAYYQRQFEMLNAQERGSMRLYTAAWNDEVLAAHTLLRSPDGARFWYQTGGSADHRRQVRPSNALQWRMISDAHEEGASVYDMRGVPETLDPDDRPFGLTRWKLGTGGDVVEMLGEWELPLNGAVNRALHRAMQGYLARR</sequence>
<evidence type="ECO:0000256" key="3">
    <source>
        <dbReference type="ARBA" id="ARBA00022960"/>
    </source>
</evidence>
<keyword evidence="3" id="KW-0133">Cell shape</keyword>
<gene>
    <name evidence="7" type="ORF">RM590_21820</name>
</gene>
<name>A0ABU2MUL1_9ACTN</name>
<dbReference type="PANTHER" id="PTHR36174">
    <property type="entry name" value="LIPID II:GLYCINE GLYCYLTRANSFERASE"/>
    <property type="match status" value="1"/>
</dbReference>
<dbReference type="EMBL" id="JAVREL010000013">
    <property type="protein sequence ID" value="MDT0345220.1"/>
    <property type="molecule type" value="Genomic_DNA"/>
</dbReference>
<dbReference type="Gene3D" id="3.40.630.30">
    <property type="match status" value="2"/>
</dbReference>
<evidence type="ECO:0000256" key="5">
    <source>
        <dbReference type="ARBA" id="ARBA00023315"/>
    </source>
</evidence>
<dbReference type="PROSITE" id="PS51191">
    <property type="entry name" value="FEMABX"/>
    <property type="match status" value="1"/>
</dbReference>
<dbReference type="PANTHER" id="PTHR36174:SF1">
    <property type="entry name" value="LIPID II:GLYCINE GLYCYLTRANSFERASE"/>
    <property type="match status" value="1"/>
</dbReference>
<proteinExistence type="inferred from homology"/>
<evidence type="ECO:0000313" key="7">
    <source>
        <dbReference type="EMBL" id="MDT0345220.1"/>
    </source>
</evidence>
<dbReference type="InterPro" id="IPR003447">
    <property type="entry name" value="FEMABX"/>
</dbReference>
<dbReference type="Proteomes" id="UP001183246">
    <property type="component" value="Unassembled WGS sequence"/>
</dbReference>
<dbReference type="InterPro" id="IPR050644">
    <property type="entry name" value="PG_Glycine_Bridge_Synth"/>
</dbReference>
<evidence type="ECO:0000313" key="8">
    <source>
        <dbReference type="Proteomes" id="UP001183246"/>
    </source>
</evidence>
<dbReference type="Pfam" id="PF02388">
    <property type="entry name" value="FemAB"/>
    <property type="match status" value="2"/>
</dbReference>
<keyword evidence="2" id="KW-0808">Transferase</keyword>
<accession>A0ABU2MUL1</accession>
<evidence type="ECO:0000256" key="4">
    <source>
        <dbReference type="ARBA" id="ARBA00022984"/>
    </source>
</evidence>
<reference evidence="8" key="1">
    <citation type="submission" date="2023-07" db="EMBL/GenBank/DDBJ databases">
        <title>30 novel species of actinomycetes from the DSMZ collection.</title>
        <authorList>
            <person name="Nouioui I."/>
        </authorList>
    </citation>
    <scope>NUCLEOTIDE SEQUENCE [LARGE SCALE GENOMIC DNA]</scope>
    <source>
        <strain evidence="8">DSM 44938</strain>
    </source>
</reference>
<dbReference type="InterPro" id="IPR016181">
    <property type="entry name" value="Acyl_CoA_acyltransferase"/>
</dbReference>
<keyword evidence="4" id="KW-0573">Peptidoglycan synthesis</keyword>
<evidence type="ECO:0000256" key="6">
    <source>
        <dbReference type="ARBA" id="ARBA00023316"/>
    </source>
</evidence>
<evidence type="ECO:0000256" key="2">
    <source>
        <dbReference type="ARBA" id="ARBA00022679"/>
    </source>
</evidence>
<keyword evidence="5" id="KW-0012">Acyltransferase</keyword>
<keyword evidence="8" id="KW-1185">Reference proteome</keyword>
<keyword evidence="6" id="KW-0961">Cell wall biogenesis/degradation</keyword>
<comment type="similarity">
    <text evidence="1">Belongs to the FemABX family.</text>
</comment>
<evidence type="ECO:0000256" key="1">
    <source>
        <dbReference type="ARBA" id="ARBA00009943"/>
    </source>
</evidence>
<dbReference type="SUPFAM" id="SSF55729">
    <property type="entry name" value="Acyl-CoA N-acyltransferases (Nat)"/>
    <property type="match status" value="2"/>
</dbReference>